<organism evidence="1 2">
    <name type="scientific">Ulvibacterium marinum</name>
    <dbReference type="NCBI Taxonomy" id="2419782"/>
    <lineage>
        <taxon>Bacteria</taxon>
        <taxon>Pseudomonadati</taxon>
        <taxon>Bacteroidota</taxon>
        <taxon>Flavobacteriia</taxon>
        <taxon>Flavobacteriales</taxon>
        <taxon>Flavobacteriaceae</taxon>
        <taxon>Ulvibacterium</taxon>
    </lineage>
</organism>
<evidence type="ECO:0000313" key="1">
    <source>
        <dbReference type="EMBL" id="RKN78502.1"/>
    </source>
</evidence>
<evidence type="ECO:0000313" key="2">
    <source>
        <dbReference type="Proteomes" id="UP000276603"/>
    </source>
</evidence>
<gene>
    <name evidence="1" type="ORF">D7Z94_20015</name>
</gene>
<dbReference type="EMBL" id="RBCJ01000004">
    <property type="protein sequence ID" value="RKN78502.1"/>
    <property type="molecule type" value="Genomic_DNA"/>
</dbReference>
<name>A0A3B0BZB5_9FLAO</name>
<dbReference type="AlphaFoldDB" id="A0A3B0BZB5"/>
<protein>
    <submittedName>
        <fullName evidence="1">Uncharacterized protein</fullName>
    </submittedName>
</protein>
<dbReference type="OrthoDB" id="1489248at2"/>
<accession>A0A3B0BZB5</accession>
<proteinExistence type="predicted"/>
<sequence length="245" mass="28965">MKTLKLFTGLLVIFVTFGWKTNNPNCKNSTYILNQVQEKYDSNQKWGTSEIKLHIQEPRVNNPQRYTKLNLKNSDDYFEMERFREDGIVKRILTGNGESKIFLNGESELSKAIIEQYRLNVERSLGHKKFYKLMYGLPMSLSNNFWEQIRPAQKAEYKGRDVYRVAMELKDEMISKHWTLIIEVETYTLLAIEFNHPEDPGKEEEIITFEGEFDINGMKIPRIRNWYIKGTNEYLGTDIIVEELK</sequence>
<reference evidence="1 2" key="1">
    <citation type="submission" date="2018-10" db="EMBL/GenBank/DDBJ databases">
        <title>Ulvibacterium marinum gen. nov., sp. nov., a novel marine bacterium of the family Flavobacteriaceae, isolated from a culture of the green alga Ulva prolifera.</title>
        <authorList>
            <person name="Zhang Z."/>
        </authorList>
    </citation>
    <scope>NUCLEOTIDE SEQUENCE [LARGE SCALE GENOMIC DNA]</scope>
    <source>
        <strain evidence="1 2">CCMM003</strain>
    </source>
</reference>
<dbReference type="Proteomes" id="UP000276603">
    <property type="component" value="Unassembled WGS sequence"/>
</dbReference>
<keyword evidence="2" id="KW-1185">Reference proteome</keyword>
<dbReference type="InterPro" id="IPR045444">
    <property type="entry name" value="DUF6503"/>
</dbReference>
<comment type="caution">
    <text evidence="1">The sequence shown here is derived from an EMBL/GenBank/DDBJ whole genome shotgun (WGS) entry which is preliminary data.</text>
</comment>
<dbReference type="RefSeq" id="WP_120713408.1">
    <property type="nucleotide sequence ID" value="NZ_RBCJ01000004.1"/>
</dbReference>
<dbReference type="Pfam" id="PF20113">
    <property type="entry name" value="DUF6503"/>
    <property type="match status" value="1"/>
</dbReference>